<dbReference type="InterPro" id="IPR013783">
    <property type="entry name" value="Ig-like_fold"/>
</dbReference>
<dbReference type="Proteomes" id="UP000199312">
    <property type="component" value="Unassembled WGS sequence"/>
</dbReference>
<dbReference type="InterPro" id="IPR022409">
    <property type="entry name" value="PKD/Chitinase_dom"/>
</dbReference>
<dbReference type="InterPro" id="IPR035986">
    <property type="entry name" value="PKD_dom_sf"/>
</dbReference>
<dbReference type="CDD" id="cd00146">
    <property type="entry name" value="PKD"/>
    <property type="match status" value="4"/>
</dbReference>
<dbReference type="Pfam" id="PF19077">
    <property type="entry name" value="Big_13"/>
    <property type="match status" value="1"/>
</dbReference>
<evidence type="ECO:0000256" key="2">
    <source>
        <dbReference type="ARBA" id="ARBA00022737"/>
    </source>
</evidence>
<feature type="domain" description="PKD" evidence="5">
    <location>
        <begin position="816"/>
        <end position="881"/>
    </location>
</feature>
<dbReference type="Gene3D" id="2.60.40.10">
    <property type="entry name" value="Immunoglobulins"/>
    <property type="match status" value="8"/>
</dbReference>
<dbReference type="PROSITE" id="PS50093">
    <property type="entry name" value="PKD"/>
    <property type="match status" value="4"/>
</dbReference>
<evidence type="ECO:0000313" key="7">
    <source>
        <dbReference type="EMBL" id="SFS40441.1"/>
    </source>
</evidence>
<dbReference type="EMBL" id="FOZP01000002">
    <property type="protein sequence ID" value="SFS40441.1"/>
    <property type="molecule type" value="Genomic_DNA"/>
</dbReference>
<dbReference type="InterPro" id="IPR044016">
    <property type="entry name" value="Big_13"/>
</dbReference>
<dbReference type="PANTHER" id="PTHR36220:SF1">
    <property type="entry name" value="GAMMA TUBULIN COMPLEX COMPONENT C-TERMINAL DOMAIN-CONTAINING PROTEIN"/>
    <property type="match status" value="1"/>
</dbReference>
<dbReference type="InterPro" id="IPR003410">
    <property type="entry name" value="HYR_dom"/>
</dbReference>
<evidence type="ECO:0000259" key="6">
    <source>
        <dbReference type="PROSITE" id="PS50825"/>
    </source>
</evidence>
<keyword evidence="8" id="KW-1185">Reference proteome</keyword>
<feature type="signal peptide" evidence="4">
    <location>
        <begin position="1"/>
        <end position="21"/>
    </location>
</feature>
<evidence type="ECO:0000256" key="3">
    <source>
        <dbReference type="ARBA" id="ARBA00023180"/>
    </source>
</evidence>
<keyword evidence="2" id="KW-0677">Repeat</keyword>
<evidence type="ECO:0000256" key="1">
    <source>
        <dbReference type="ARBA" id="ARBA00022729"/>
    </source>
</evidence>
<organism evidence="7 8">
    <name type="scientific">Lutibacter maritimus</name>
    <dbReference type="NCBI Taxonomy" id="593133"/>
    <lineage>
        <taxon>Bacteria</taxon>
        <taxon>Pseudomonadati</taxon>
        <taxon>Bacteroidota</taxon>
        <taxon>Flavobacteriia</taxon>
        <taxon>Flavobacteriales</taxon>
        <taxon>Flavobacteriaceae</taxon>
        <taxon>Lutibacter</taxon>
    </lineage>
</organism>
<dbReference type="Gene3D" id="2.130.10.130">
    <property type="entry name" value="Integrin alpha, N-terminal"/>
    <property type="match status" value="1"/>
</dbReference>
<proteinExistence type="predicted"/>
<dbReference type="Pfam" id="PF18911">
    <property type="entry name" value="PKD_4"/>
    <property type="match status" value="4"/>
</dbReference>
<dbReference type="InterPro" id="IPR000601">
    <property type="entry name" value="PKD_dom"/>
</dbReference>
<dbReference type="SMART" id="SM00089">
    <property type="entry name" value="PKD"/>
    <property type="match status" value="4"/>
</dbReference>
<feature type="non-terminal residue" evidence="7">
    <location>
        <position position="1282"/>
    </location>
</feature>
<feature type="domain" description="PKD" evidence="5">
    <location>
        <begin position="897"/>
        <end position="963"/>
    </location>
</feature>
<dbReference type="PROSITE" id="PS50825">
    <property type="entry name" value="HYR"/>
    <property type="match status" value="1"/>
</dbReference>
<dbReference type="InterPro" id="IPR028994">
    <property type="entry name" value="Integrin_alpha_N"/>
</dbReference>
<dbReference type="InterPro" id="IPR013519">
    <property type="entry name" value="Int_alpha_beta-p"/>
</dbReference>
<accession>A0A1I6PJL5</accession>
<dbReference type="InterPro" id="IPR013517">
    <property type="entry name" value="FG-GAP"/>
</dbReference>
<feature type="chain" id="PRO_5011567610" evidence="4">
    <location>
        <begin position="22"/>
        <end position="1282"/>
    </location>
</feature>
<dbReference type="PANTHER" id="PTHR36220">
    <property type="entry name" value="UNNAMED PRODUCT"/>
    <property type="match status" value="1"/>
</dbReference>
<evidence type="ECO:0000259" key="5">
    <source>
        <dbReference type="PROSITE" id="PS50093"/>
    </source>
</evidence>
<reference evidence="8" key="1">
    <citation type="submission" date="2016-10" db="EMBL/GenBank/DDBJ databases">
        <authorList>
            <person name="Varghese N."/>
            <person name="Submissions S."/>
        </authorList>
    </citation>
    <scope>NUCLEOTIDE SEQUENCE [LARGE SCALE GENOMIC DNA]</scope>
    <source>
        <strain evidence="8">DSM 24450</strain>
    </source>
</reference>
<dbReference type="RefSeq" id="WP_177219154.1">
    <property type="nucleotide sequence ID" value="NZ_FOZP01000002.1"/>
</dbReference>
<feature type="domain" description="HYR" evidence="6">
    <location>
        <begin position="492"/>
        <end position="572"/>
    </location>
</feature>
<feature type="domain" description="PKD" evidence="5">
    <location>
        <begin position="765"/>
        <end position="813"/>
    </location>
</feature>
<sequence length="1282" mass="136414">MKYCYIFLILLPFLGFSQVQIGTDIIGSFTENWAGFSVSMNEDGSRMAVGAPKYNSNQGQVKIYEFSGNDWVQLGNTILGEKQFDFAGWDISLSSSGNRIAIGSYTGGTTYSQGQVRIFELNSGVWVQLGNSLNGDDQQNYFGQSVNLSGDGKRVVIGAPFNDLNGTVAGQVKVFEFDLNNWIQIGADILGEASQDRSGWDVSINETGNRIAMSAITTKSGHVRIFEFINGNWTLLGQKITGVSAYENSGTSISLDNSGNRIAIGNRLNSEVASSSGQVRIYEFSGGSWTQLGRDLNGNAKNDELGSSVSLSSDGNRLAVGAPNATAPDDSIGFVQVFEFLEGDWIPIGENLTGEVVKDEFGKSVGISGNGKRLVVGAPKYKNNVYKVGKVKVYDLNTVRITGISQDTGNSNTDGITKNQELIINGKAEANSIIEIFLNGISIGTTTVNAFGNWSFDYTGTTLEEGVYNLTAQATDTFNNTGPISKVFTIVIDITPPIITFPEDITQENDLNDCGAAITYEVTVNDNNQGATISSIPNSGSRFPLGKTVVNVLGTDVAGNIATNTFNVTVNDNEAPAVITKNITIPLGANGTITLLPSQINNGSSDNCEIAEITLSKTTFDCSNIGDNTVVLTVKDTNNNEASSTSVVTVIDTIAPTVATKNLNLQLVAGSITITPEDVDNNSSDNCEISSMSLNKTTFNCSNIGENTVTLTVTDTSGNSNSADAIITIDGIQTTFTSNENIVCRNTPVDFTDTSIVYGTATISSWNWDFGDGLTSTEQNPTHTFDLPGNYMVSLTTTDSNGCQNTFTSTIKINPPKADFTLNPATGGSTLHTVFFTDQSVLPDTWSWEFGDGSTSTAKNPIHTYTSFGDFTTKLTVTDTIVGCSDFTEKLVKIAKPNSNFTSNTQFGCGPLTVNFEDTSTVSGNDTIESWLWDFGDGTTSTEQNPTHIYENSGRYSVSLKTTLTTTGITNTNSKSNYIQVLGPNVNFTTTNTTVGCPDLTINFEDQTVFSSPSVSWTWDFGDGSVSNLQNPAHTYTTYGSYDVSLTVTDLDGCSRTLTKQAFVDTSDTIAPTAVCKPFTAALNTNGMVTISATAVDGGSTDNCKIASLTITPNTFTCANIGENTVTLTVTDENGNSTSETAIVTIEDKIAPIALTKDITIQLGENGTASISAEDVDNGSYDACGIKLLSLFPTNQSFDCSNIGENEVKLLVVDNSDNVTAAYATVTVVDTTEPTVSTQNVTVQLDANGTVSITVEDINNGSSDNCEIESMSIDVTSFDCTA</sequence>
<dbReference type="SMART" id="SM00191">
    <property type="entry name" value="Int_alpha"/>
    <property type="match status" value="3"/>
</dbReference>
<feature type="domain" description="PKD" evidence="5">
    <location>
        <begin position="1012"/>
        <end position="1064"/>
    </location>
</feature>
<dbReference type="Pfam" id="PF14312">
    <property type="entry name" value="FG-GAP_2"/>
    <property type="match status" value="1"/>
</dbReference>
<keyword evidence="3" id="KW-0325">Glycoprotein</keyword>
<evidence type="ECO:0000256" key="4">
    <source>
        <dbReference type="SAM" id="SignalP"/>
    </source>
</evidence>
<gene>
    <name evidence="7" type="ORF">SAMN04488006_1108</name>
</gene>
<name>A0A1I6PJL5_9FLAO</name>
<keyword evidence="1 4" id="KW-0732">Signal</keyword>
<dbReference type="SUPFAM" id="SSF82171">
    <property type="entry name" value="DPP6 N-terminal domain-like"/>
    <property type="match status" value="1"/>
</dbReference>
<dbReference type="FunFam" id="2.60.40.10:FF:000270">
    <property type="entry name" value="Cell surface protein"/>
    <property type="match status" value="1"/>
</dbReference>
<dbReference type="SUPFAM" id="SSF49299">
    <property type="entry name" value="PKD domain"/>
    <property type="match status" value="4"/>
</dbReference>
<protein>
    <submittedName>
        <fullName evidence="7">PKD repeat-containing protein</fullName>
    </submittedName>
</protein>
<evidence type="ECO:0000313" key="8">
    <source>
        <dbReference type="Proteomes" id="UP000199312"/>
    </source>
</evidence>